<keyword evidence="7" id="KW-0406">Ion transport</keyword>
<keyword evidence="4" id="KW-1003">Cell membrane</keyword>
<evidence type="ECO:0000256" key="2">
    <source>
        <dbReference type="ARBA" id="ARBA00022448"/>
    </source>
</evidence>
<evidence type="ECO:0000256" key="7">
    <source>
        <dbReference type="ARBA" id="ARBA00023065"/>
    </source>
</evidence>
<dbReference type="GO" id="GO:0005886">
    <property type="term" value="C:plasma membrane"/>
    <property type="evidence" value="ECO:0007669"/>
    <property type="project" value="UniProtKB-SubCell"/>
</dbReference>
<feature type="transmembrane region" description="Helical" evidence="10">
    <location>
        <begin position="399"/>
        <end position="419"/>
    </location>
</feature>
<keyword evidence="8 10" id="KW-0472">Membrane</keyword>
<evidence type="ECO:0000256" key="1">
    <source>
        <dbReference type="ARBA" id="ARBA00004651"/>
    </source>
</evidence>
<evidence type="ECO:0000256" key="4">
    <source>
        <dbReference type="ARBA" id="ARBA00022475"/>
    </source>
</evidence>
<dbReference type="PANTHER" id="PTHR43298:SF2">
    <property type="entry name" value="FMN_FAD EXPORTER YEEO-RELATED"/>
    <property type="match status" value="1"/>
</dbReference>
<evidence type="ECO:0000313" key="12">
    <source>
        <dbReference type="Proteomes" id="UP000253319"/>
    </source>
</evidence>
<dbReference type="NCBIfam" id="TIGR00797">
    <property type="entry name" value="matE"/>
    <property type="match status" value="1"/>
</dbReference>
<keyword evidence="5 10" id="KW-0812">Transmembrane</keyword>
<dbReference type="Proteomes" id="UP000253319">
    <property type="component" value="Unassembled WGS sequence"/>
</dbReference>
<feature type="transmembrane region" description="Helical" evidence="10">
    <location>
        <begin position="190"/>
        <end position="211"/>
    </location>
</feature>
<name>A0A365P2N0_9FLAO</name>
<dbReference type="EMBL" id="QLST01000005">
    <property type="protein sequence ID" value="RBA28792.1"/>
    <property type="molecule type" value="Genomic_DNA"/>
</dbReference>
<feature type="transmembrane region" description="Helical" evidence="10">
    <location>
        <begin position="247"/>
        <end position="265"/>
    </location>
</feature>
<feature type="transmembrane region" description="Helical" evidence="10">
    <location>
        <begin position="277"/>
        <end position="300"/>
    </location>
</feature>
<feature type="transmembrane region" description="Helical" evidence="10">
    <location>
        <begin position="160"/>
        <end position="184"/>
    </location>
</feature>
<dbReference type="InterPro" id="IPR002528">
    <property type="entry name" value="MATE_fam"/>
</dbReference>
<feature type="transmembrane region" description="Helical" evidence="10">
    <location>
        <begin position="425"/>
        <end position="444"/>
    </location>
</feature>
<feature type="transmembrane region" description="Helical" evidence="10">
    <location>
        <begin position="131"/>
        <end position="148"/>
    </location>
</feature>
<dbReference type="GO" id="GO:0006811">
    <property type="term" value="P:monoatomic ion transport"/>
    <property type="evidence" value="ECO:0007669"/>
    <property type="project" value="UniProtKB-KW"/>
</dbReference>
<evidence type="ECO:0000256" key="8">
    <source>
        <dbReference type="ARBA" id="ARBA00023136"/>
    </source>
</evidence>
<comment type="subcellular location">
    <subcellularLocation>
        <location evidence="1">Cell membrane</location>
        <topology evidence="1">Multi-pass membrane protein</topology>
    </subcellularLocation>
</comment>
<comment type="caution">
    <text evidence="11">The sequence shown here is derived from an EMBL/GenBank/DDBJ whole genome shotgun (WGS) entry which is preliminary data.</text>
</comment>
<organism evidence="11 12">
    <name type="scientific">Flavobacterium tibetense</name>
    <dbReference type="NCBI Taxonomy" id="2233533"/>
    <lineage>
        <taxon>Bacteria</taxon>
        <taxon>Pseudomonadati</taxon>
        <taxon>Bacteroidota</taxon>
        <taxon>Flavobacteriia</taxon>
        <taxon>Flavobacteriales</taxon>
        <taxon>Flavobacteriaceae</taxon>
        <taxon>Flavobacterium</taxon>
    </lineage>
</organism>
<reference evidence="11 12" key="1">
    <citation type="submission" date="2018-06" db="EMBL/GenBank/DDBJ databases">
        <title>Flavobacterium tibetense sp. nov., isolated from a wetland YonghuCo on Tibetan Plateau.</title>
        <authorList>
            <person name="Xing P."/>
            <person name="Phurbu D."/>
            <person name="Lu H."/>
        </authorList>
    </citation>
    <scope>NUCLEOTIDE SEQUENCE [LARGE SCALE GENOMIC DNA]</scope>
    <source>
        <strain evidence="11 12">YH5</strain>
    </source>
</reference>
<evidence type="ECO:0000256" key="3">
    <source>
        <dbReference type="ARBA" id="ARBA00022449"/>
    </source>
</evidence>
<keyword evidence="12" id="KW-1185">Reference proteome</keyword>
<keyword evidence="3" id="KW-0050">Antiport</keyword>
<gene>
    <name evidence="11" type="ORF">DPN68_05230</name>
</gene>
<evidence type="ECO:0000313" key="11">
    <source>
        <dbReference type="EMBL" id="RBA28792.1"/>
    </source>
</evidence>
<evidence type="ECO:0000256" key="9">
    <source>
        <dbReference type="ARBA" id="ARBA00031636"/>
    </source>
</evidence>
<feature type="transmembrane region" description="Helical" evidence="10">
    <location>
        <begin position="312"/>
        <end position="340"/>
    </location>
</feature>
<dbReference type="AlphaFoldDB" id="A0A365P2N0"/>
<feature type="transmembrane region" description="Helical" evidence="10">
    <location>
        <begin position="12"/>
        <end position="33"/>
    </location>
</feature>
<dbReference type="InterPro" id="IPR050222">
    <property type="entry name" value="MATE_MdtK"/>
</dbReference>
<accession>A0A365P2N0</accession>
<dbReference type="GO" id="GO:0042910">
    <property type="term" value="F:xenobiotic transmembrane transporter activity"/>
    <property type="evidence" value="ECO:0007669"/>
    <property type="project" value="InterPro"/>
</dbReference>
<dbReference type="PIRSF" id="PIRSF006603">
    <property type="entry name" value="DinF"/>
    <property type="match status" value="1"/>
</dbReference>
<keyword evidence="2" id="KW-0813">Transport</keyword>
<evidence type="ECO:0000256" key="10">
    <source>
        <dbReference type="SAM" id="Phobius"/>
    </source>
</evidence>
<dbReference type="Pfam" id="PF01554">
    <property type="entry name" value="MatE"/>
    <property type="match status" value="2"/>
</dbReference>
<evidence type="ECO:0000256" key="5">
    <source>
        <dbReference type="ARBA" id="ARBA00022692"/>
    </source>
</evidence>
<protein>
    <recommendedName>
        <fullName evidence="9">Multidrug-efflux transporter</fullName>
    </recommendedName>
</protein>
<feature type="transmembrane region" description="Helical" evidence="10">
    <location>
        <begin position="94"/>
        <end position="111"/>
    </location>
</feature>
<dbReference type="OrthoDB" id="9780160at2"/>
<sequence>MTLATYTKEFSYNLRLAYPIILGMLGHTVVGIVDNIMVGKLGPAELAAVSLGNSFVFIAMSLGIGFSTAITPLVAEADGKNDVEKGRSAFHHGLYLCTILGIVLFGIIYFSKPLIAYMGQPEHVVTLAKPYLDIVAFSLIPLIMFQAYKQFADGMSETKYSMWATILANIVNVVLNYLLIYGIWIFPELGIIGAAIGTIASRFVMLGYMHYMMNLKKKFHPYFKGFSFKEIKREVNLTIIRLGTPSAMQMFFEVALFTGAIWLSGRLGTTSQAANQIALSLASFTFMFAMGLSVAAMIRVGNQKGLEDYKKLRIVALSIFLLATFLEIIFALIFVLFHQYLPQLFVNLNDATTLVESQEVMAIAANLLLVAAVFQISDGLQVVVLGALRGLQDVKIPMYMTFVAYWVIGFPISIYLGLYTDLKAVGIWIGLLAGLTAAAIFLYIRFNYLTKKMIQEQVLEQEQEQVQFQVQKQ</sequence>
<dbReference type="GO" id="GO:0015297">
    <property type="term" value="F:antiporter activity"/>
    <property type="evidence" value="ECO:0007669"/>
    <property type="project" value="UniProtKB-KW"/>
</dbReference>
<feature type="transmembrane region" description="Helical" evidence="10">
    <location>
        <begin position="53"/>
        <end position="74"/>
    </location>
</feature>
<dbReference type="RefSeq" id="WP_113988594.1">
    <property type="nucleotide sequence ID" value="NZ_QLST01000005.1"/>
</dbReference>
<feature type="transmembrane region" description="Helical" evidence="10">
    <location>
        <begin position="360"/>
        <end position="387"/>
    </location>
</feature>
<dbReference type="CDD" id="cd13131">
    <property type="entry name" value="MATE_NorM_like"/>
    <property type="match status" value="1"/>
</dbReference>
<evidence type="ECO:0000256" key="6">
    <source>
        <dbReference type="ARBA" id="ARBA00022989"/>
    </source>
</evidence>
<dbReference type="InterPro" id="IPR048279">
    <property type="entry name" value="MdtK-like"/>
</dbReference>
<proteinExistence type="predicted"/>
<keyword evidence="6 10" id="KW-1133">Transmembrane helix</keyword>
<dbReference type="PANTHER" id="PTHR43298">
    <property type="entry name" value="MULTIDRUG RESISTANCE PROTEIN NORM-RELATED"/>
    <property type="match status" value="1"/>
</dbReference>